<dbReference type="OrthoDB" id="5728337at2"/>
<name>A0A504JD30_9FLAO</name>
<dbReference type="GO" id="GO:0051607">
    <property type="term" value="P:defense response to virus"/>
    <property type="evidence" value="ECO:0007669"/>
    <property type="project" value="UniProtKB-KW"/>
</dbReference>
<evidence type="ECO:0000256" key="2">
    <source>
        <dbReference type="ARBA" id="ARBA00022475"/>
    </source>
</evidence>
<dbReference type="Proteomes" id="UP000315540">
    <property type="component" value="Unassembled WGS sequence"/>
</dbReference>
<protein>
    <recommendedName>
        <fullName evidence="9">Pycsar effector protein domain-containing protein</fullName>
    </recommendedName>
</protein>
<evidence type="ECO:0000313" key="11">
    <source>
        <dbReference type="Proteomes" id="UP000315540"/>
    </source>
</evidence>
<keyword evidence="5 8" id="KW-1133">Transmembrane helix</keyword>
<evidence type="ECO:0000256" key="8">
    <source>
        <dbReference type="SAM" id="Phobius"/>
    </source>
</evidence>
<keyword evidence="4" id="KW-0547">Nucleotide-binding</keyword>
<evidence type="ECO:0000256" key="5">
    <source>
        <dbReference type="ARBA" id="ARBA00022989"/>
    </source>
</evidence>
<gene>
    <name evidence="10" type="ORF">FHK87_16285</name>
</gene>
<evidence type="ECO:0000256" key="1">
    <source>
        <dbReference type="ARBA" id="ARBA00004236"/>
    </source>
</evidence>
<organism evidence="10 11">
    <name type="scientific">Aquimarina algicola</name>
    <dbReference type="NCBI Taxonomy" id="2589995"/>
    <lineage>
        <taxon>Bacteria</taxon>
        <taxon>Pseudomonadati</taxon>
        <taxon>Bacteroidota</taxon>
        <taxon>Flavobacteriia</taxon>
        <taxon>Flavobacteriales</taxon>
        <taxon>Flavobacteriaceae</taxon>
        <taxon>Aquimarina</taxon>
    </lineage>
</organism>
<keyword evidence="7 8" id="KW-0472">Membrane</keyword>
<evidence type="ECO:0000256" key="6">
    <source>
        <dbReference type="ARBA" id="ARBA00023118"/>
    </source>
</evidence>
<accession>A0A504JD30</accession>
<dbReference type="Pfam" id="PF18967">
    <property type="entry name" value="PycTM"/>
    <property type="match status" value="1"/>
</dbReference>
<dbReference type="AlphaFoldDB" id="A0A504JD30"/>
<feature type="domain" description="Pycsar effector protein" evidence="9">
    <location>
        <begin position="45"/>
        <end position="205"/>
    </location>
</feature>
<comment type="caution">
    <text evidence="10">The sequence shown here is derived from an EMBL/GenBank/DDBJ whole genome shotgun (WGS) entry which is preliminary data.</text>
</comment>
<evidence type="ECO:0000259" key="9">
    <source>
        <dbReference type="Pfam" id="PF18967"/>
    </source>
</evidence>
<dbReference type="GO" id="GO:0000166">
    <property type="term" value="F:nucleotide binding"/>
    <property type="evidence" value="ECO:0007669"/>
    <property type="project" value="UniProtKB-KW"/>
</dbReference>
<evidence type="ECO:0000256" key="7">
    <source>
        <dbReference type="ARBA" id="ARBA00023136"/>
    </source>
</evidence>
<dbReference type="RefSeq" id="WP_140594825.1">
    <property type="nucleotide sequence ID" value="NZ_VFWZ01000005.1"/>
</dbReference>
<sequence length="217" mass="25243">MKDKEPIKIEEPLQYSDSNQVIDDKKFQKQLIKKQEANTKEFTKMLSTTSRNHYTLNQMVDRKARILLSMNALILSFIIGKIIVNNDMLDLKFILLFVSGVAVLISIIYAMLAMMPEKTNKNLTVEKIRDNEGNPLYYGNYINMTAKIYENTMMEMSDNINFINRSLLQDIYQLGILLEKKRKYLRSALYVLLIGILISFLMAFLFRVIYGDDLGIK</sequence>
<comment type="subcellular location">
    <subcellularLocation>
        <location evidence="1">Cell membrane</location>
    </subcellularLocation>
</comment>
<feature type="transmembrane region" description="Helical" evidence="8">
    <location>
        <begin position="188"/>
        <end position="210"/>
    </location>
</feature>
<evidence type="ECO:0000313" key="10">
    <source>
        <dbReference type="EMBL" id="TPN84490.1"/>
    </source>
</evidence>
<keyword evidence="6" id="KW-0051">Antiviral defense</keyword>
<proteinExistence type="predicted"/>
<feature type="transmembrane region" description="Helical" evidence="8">
    <location>
        <begin position="66"/>
        <end position="85"/>
    </location>
</feature>
<evidence type="ECO:0000256" key="3">
    <source>
        <dbReference type="ARBA" id="ARBA00022692"/>
    </source>
</evidence>
<dbReference type="EMBL" id="VFWZ01000005">
    <property type="protein sequence ID" value="TPN84490.1"/>
    <property type="molecule type" value="Genomic_DNA"/>
</dbReference>
<keyword evidence="11" id="KW-1185">Reference proteome</keyword>
<evidence type="ECO:0000256" key="4">
    <source>
        <dbReference type="ARBA" id="ARBA00022741"/>
    </source>
</evidence>
<reference evidence="10 11" key="1">
    <citation type="submission" date="2019-06" db="EMBL/GenBank/DDBJ databases">
        <authorList>
            <person name="Meng X."/>
        </authorList>
    </citation>
    <scope>NUCLEOTIDE SEQUENCE [LARGE SCALE GENOMIC DNA]</scope>
    <source>
        <strain evidence="10 11">M625</strain>
    </source>
</reference>
<feature type="transmembrane region" description="Helical" evidence="8">
    <location>
        <begin position="91"/>
        <end position="112"/>
    </location>
</feature>
<keyword evidence="2" id="KW-1003">Cell membrane</keyword>
<dbReference type="InterPro" id="IPR043760">
    <property type="entry name" value="PycTM_dom"/>
</dbReference>
<dbReference type="GO" id="GO:0005886">
    <property type="term" value="C:plasma membrane"/>
    <property type="evidence" value="ECO:0007669"/>
    <property type="project" value="UniProtKB-SubCell"/>
</dbReference>
<keyword evidence="3 8" id="KW-0812">Transmembrane</keyword>